<dbReference type="GO" id="GO:0007034">
    <property type="term" value="P:vacuolar transport"/>
    <property type="evidence" value="ECO:0007669"/>
    <property type="project" value="InterPro"/>
</dbReference>
<accession>A0A0S4TKC9</accession>
<proteinExistence type="predicted"/>
<dbReference type="Pfam" id="PF03357">
    <property type="entry name" value="Snf7"/>
    <property type="match status" value="1"/>
</dbReference>
<gene>
    <name evidence="1" type="ORF">CHUDEA8_2920</name>
    <name evidence="2" type="ORF">GY17_00000728</name>
</gene>
<dbReference type="EMBL" id="JTAI01000002">
    <property type="protein sequence ID" value="PPS98103.1"/>
    <property type="molecule type" value="Genomic_DNA"/>
</dbReference>
<evidence type="ECO:0000313" key="3">
    <source>
        <dbReference type="Proteomes" id="UP001429100"/>
    </source>
</evidence>
<reference evidence="2 3" key="3">
    <citation type="submission" date="2017-10" db="EMBL/GenBank/DDBJ databases">
        <title>Consistent, comparative and evidence-based genome annotation and re-annotation for the closely-related species, Cryptosporidium parvum, C. hominis and C. tyzzeri.</title>
        <authorList>
            <person name="Baptista R.P."/>
            <person name="Li Y."/>
            <person name="Sateriale A."/>
            <person name="Striepen B."/>
            <person name="Kissinger J.C."/>
        </authorList>
    </citation>
    <scope>NUCLEOTIDE SEQUENCE [LARGE SCALE GENOMIC DNA]</scope>
    <source>
        <strain evidence="2">30976</strain>
    </source>
</reference>
<evidence type="ECO:0000313" key="1">
    <source>
        <dbReference type="EMBL" id="CUV07842.1"/>
    </source>
</evidence>
<dbReference type="VEuPathDB" id="CryptoDB:ChTU502y2012_421g0590"/>
<dbReference type="VEuPathDB" id="CryptoDB:CHUDEA8_2920"/>
<dbReference type="InterPro" id="IPR005024">
    <property type="entry name" value="Snf7_fam"/>
</dbReference>
<dbReference type="EMBL" id="LN877954">
    <property type="protein sequence ID" value="CUV07842.1"/>
    <property type="molecule type" value="Genomic_DNA"/>
</dbReference>
<name>A0A0S4TKC9_CRYHO</name>
<dbReference type="OrthoDB" id="337946at2759"/>
<dbReference type="VEuPathDB" id="CryptoDB:GY17_00000728"/>
<dbReference type="VEuPathDB" id="CryptoDB:Chro.80340"/>
<organism evidence="1">
    <name type="scientific">Cryptosporidium hominis</name>
    <dbReference type="NCBI Taxonomy" id="237895"/>
    <lineage>
        <taxon>Eukaryota</taxon>
        <taxon>Sar</taxon>
        <taxon>Alveolata</taxon>
        <taxon>Apicomplexa</taxon>
        <taxon>Conoidasida</taxon>
        <taxon>Coccidia</taxon>
        <taxon>Eucoccidiorida</taxon>
        <taxon>Eimeriorina</taxon>
        <taxon>Cryptosporidiidae</taxon>
        <taxon>Cryptosporidium</taxon>
    </lineage>
</organism>
<reference evidence="2 3" key="1">
    <citation type="submission" date="2014-11" db="EMBL/GenBank/DDBJ databases">
        <title>Comparative genomic analysis of Cryptosporidium hominis reveals occurrence of genetic recombination in virulent subtypes.</title>
        <authorList>
            <person name="Guo Y."/>
            <person name="Tang K."/>
            <person name="Frace M."/>
            <person name="Li N."/>
            <person name="Roellig D.M."/>
            <person name="Sammons S."/>
            <person name="Knipe K."/>
            <person name="Rowe L."/>
            <person name="Feng Y."/>
            <person name="Xiao L."/>
        </authorList>
    </citation>
    <scope>NUCLEOTIDE SEQUENCE [LARGE SCALE GENOMIC DNA]</scope>
    <source>
        <strain evidence="2">30976</strain>
    </source>
</reference>
<protein>
    <submittedName>
        <fullName evidence="2">Vps60p /Vps20p/snf7 like protein</fullName>
    </submittedName>
</protein>
<dbReference type="AlphaFoldDB" id="A0A0S4TKC9"/>
<keyword evidence="3" id="KW-1185">Reference proteome</keyword>
<dbReference type="Proteomes" id="UP000199752">
    <property type="component" value="Chromosome 8"/>
</dbReference>
<dbReference type="Proteomes" id="UP001429100">
    <property type="component" value="Unassembled WGS sequence"/>
</dbReference>
<reference evidence="1" key="2">
    <citation type="submission" date="2015-08" db="EMBL/GenBank/DDBJ databases">
        <authorList>
            <person name="Babu N.S."/>
            <person name="Beckwith C.J."/>
            <person name="Beseler K.G."/>
            <person name="Brison A."/>
            <person name="Carone J.V."/>
            <person name="Caskin T.P."/>
            <person name="Diamond M."/>
            <person name="Durham M.E."/>
            <person name="Foxe J.M."/>
            <person name="Go M."/>
            <person name="Henderson B.A."/>
            <person name="Jones I.B."/>
            <person name="McGettigan J.A."/>
            <person name="Micheletti S.J."/>
            <person name="Nasrallah M.E."/>
            <person name="Ortiz D."/>
            <person name="Piller C.R."/>
            <person name="Privatt S.R."/>
            <person name="Schneider S.L."/>
            <person name="Sharp S."/>
            <person name="Smith T.C."/>
            <person name="Stanton J.D."/>
            <person name="Ullery H.E."/>
            <person name="Wilson R.J."/>
            <person name="Serrano M.G."/>
            <person name="Buck G."/>
            <person name="Lee V."/>
            <person name="Wang Y."/>
            <person name="Carvalho R."/>
            <person name="Voegtly L."/>
            <person name="Shi R."/>
            <person name="Duckworth R."/>
            <person name="Johnson A."/>
            <person name="Loviza R."/>
            <person name="Walstead R."/>
            <person name="Shah Z."/>
            <person name="Kiflezghi M."/>
            <person name="Wade K."/>
            <person name="Ball S.L."/>
            <person name="Bradley K.W."/>
            <person name="Asai D.J."/>
            <person name="Bowman C.A."/>
            <person name="Russell D.A."/>
            <person name="Pope W.H."/>
            <person name="Jacobs-Sera D."/>
            <person name="Hendrix R.W."/>
            <person name="Hatfull G.F."/>
        </authorList>
    </citation>
    <scope>NUCLEOTIDE SEQUENCE [LARGE SCALE GENOMIC DNA]</scope>
</reference>
<evidence type="ECO:0000313" key="2">
    <source>
        <dbReference type="EMBL" id="PPS98103.1"/>
    </source>
</evidence>
<sequence>MRMGTNSIFPKVKDIGEWQKLCSYNFHDQEEYKLEWWLGIIEKLCDKNKSLLIEINSLKAIAQEEFKFWPIEVLSLPNIFKGLIKRKKLVNLNFINKYMVKIWQNAVEVEKSQSRSKVSRIGFAWVRSIIGTFFNDTYILETDESTPELDTFVCIPLLDKLSSKLVNDINRGLLGSISKSMGIDELLILNTKFNDYLVQNYDLCETAKNVLYDMMIWYFITYSPGEWSLKPFVVHKGNNNHVNAIKFSRSYSLVAKKEIEINDTDIADIILKITEEDLQKSLTNLEKKFLFHDSKCKEYALCDQKQLAINHLKQRHQIEKALNDVNEQLLLLSQSRVTLDTSNARISLVNALETSTNITKDIFNESEILKKLENINIMREEVEVTQESINSMIKSCVKDASKNLEATSYDLERELEEILHKADISIPKIEQNCKFKEPSSEFEAEKHQVTNTV</sequence>